<sequence length="229" mass="26648">MSGENRCREIVTEISDNSPYLFITDSVVKLACGEAVGKQIDELDIYDIERNLRNQFYVDSAEVFTNLEGELVVKIWQNEPLVRVISEEGYDFYLDSTLKILPPQKHLRADLPVVSGKMKFDFEKKFFGKIDHNSQKNSSEFLGKIINFVRLIDSDEFLRNFIVQVYVDSNGEVELIPRVGEQVILFGKLNECREKLEKLKIFYQKSMASGWWQSAKTVNVRYKQQVIVW</sequence>
<dbReference type="HOGENOM" id="CLU_064655_1_1_10"/>
<accession>A0A060RCB9</accession>
<dbReference type="EMBL" id="HG934468">
    <property type="protein sequence ID" value="CDN31049.1"/>
    <property type="molecule type" value="Genomic_DNA"/>
</dbReference>
<dbReference type="STRING" id="1433126.BN938_0950"/>
<reference evidence="1 2" key="1">
    <citation type="journal article" date="2015" name="Genome Announc.">
        <title>Complete Genome Sequence of the Novel Leech Symbiont Mucinivorans hirudinis M3T.</title>
        <authorList>
            <person name="Nelson M.C."/>
            <person name="Bomar L."/>
            <person name="Graf J."/>
        </authorList>
    </citation>
    <scope>NUCLEOTIDE SEQUENCE [LARGE SCALE GENOMIC DNA]</scope>
    <source>
        <strain evidence="2">M3</strain>
    </source>
</reference>
<proteinExistence type="predicted"/>
<dbReference type="Proteomes" id="UP000027616">
    <property type="component" value="Chromosome I"/>
</dbReference>
<keyword evidence="1" id="KW-0132">Cell division</keyword>
<dbReference type="GO" id="GO:0051301">
    <property type="term" value="P:cell division"/>
    <property type="evidence" value="ECO:0007669"/>
    <property type="project" value="UniProtKB-KW"/>
</dbReference>
<dbReference type="KEGG" id="rbc:BN938_0950"/>
<keyword evidence="2" id="KW-1185">Reference proteome</keyword>
<gene>
    <name evidence="1" type="ORF">BN938_0950</name>
</gene>
<protein>
    <submittedName>
        <fullName evidence="1">Cell division protein FtsQ</fullName>
    </submittedName>
</protein>
<keyword evidence="1" id="KW-0131">Cell cycle</keyword>
<evidence type="ECO:0000313" key="2">
    <source>
        <dbReference type="Proteomes" id="UP000027616"/>
    </source>
</evidence>
<organism evidence="1 2">
    <name type="scientific">Mucinivorans hirudinis</name>
    <dbReference type="NCBI Taxonomy" id="1433126"/>
    <lineage>
        <taxon>Bacteria</taxon>
        <taxon>Pseudomonadati</taxon>
        <taxon>Bacteroidota</taxon>
        <taxon>Bacteroidia</taxon>
        <taxon>Bacteroidales</taxon>
        <taxon>Rikenellaceae</taxon>
        <taxon>Mucinivorans</taxon>
    </lineage>
</organism>
<dbReference type="AlphaFoldDB" id="A0A060RCB9"/>
<evidence type="ECO:0000313" key="1">
    <source>
        <dbReference type="EMBL" id="CDN31049.1"/>
    </source>
</evidence>
<name>A0A060RCB9_9BACT</name>
<dbReference type="eggNOG" id="COG1589">
    <property type="taxonomic scope" value="Bacteria"/>
</dbReference>